<proteinExistence type="predicted"/>
<dbReference type="RefSeq" id="WP_376850545.1">
    <property type="nucleotide sequence ID" value="NZ_JBHSMF010000006.1"/>
</dbReference>
<gene>
    <name evidence="1" type="ORF">ACFPOE_13185</name>
</gene>
<evidence type="ECO:0000313" key="1">
    <source>
        <dbReference type="EMBL" id="MFC5498493.1"/>
    </source>
</evidence>
<evidence type="ECO:0000313" key="2">
    <source>
        <dbReference type="Proteomes" id="UP001596037"/>
    </source>
</evidence>
<keyword evidence="2" id="KW-1185">Reference proteome</keyword>
<accession>A0ABW0NFX9</accession>
<protein>
    <recommendedName>
        <fullName evidence="3">DUF4276 family protein</fullName>
    </recommendedName>
</protein>
<dbReference type="Proteomes" id="UP001596037">
    <property type="component" value="Unassembled WGS sequence"/>
</dbReference>
<reference evidence="2" key="1">
    <citation type="journal article" date="2019" name="Int. J. Syst. Evol. Microbiol.">
        <title>The Global Catalogue of Microorganisms (GCM) 10K type strain sequencing project: providing services to taxonomists for standard genome sequencing and annotation.</title>
        <authorList>
            <consortium name="The Broad Institute Genomics Platform"/>
            <consortium name="The Broad Institute Genome Sequencing Center for Infectious Disease"/>
            <person name="Wu L."/>
            <person name="Ma J."/>
        </authorList>
    </citation>
    <scope>NUCLEOTIDE SEQUENCE [LARGE SCALE GENOMIC DNA]</scope>
    <source>
        <strain evidence="2">CCUG 57401</strain>
    </source>
</reference>
<evidence type="ECO:0008006" key="3">
    <source>
        <dbReference type="Google" id="ProtNLM"/>
    </source>
</evidence>
<dbReference type="EMBL" id="JBHSMF010000006">
    <property type="protein sequence ID" value="MFC5498493.1"/>
    <property type="molecule type" value="Genomic_DNA"/>
</dbReference>
<sequence length="211" mass="23170">MKTIVFTLVSDGSSDRALVPVVEWVLQHRLQIQYAFQINIANTGLPPMSAGLQERLLRAHALYPCDILLIHRDAEAMPHQDRVDEVIAAAAPLQGMGAVPVVPVRMLEAWLLADEVAIRRAAGNLHGAVNLVLPARAQWATNPNPKQTLFALLKAATELHGRRLAKFSPHAARYRIAELISDFSYLEGIAAFDAMVNALRAQLVAHNLLEV</sequence>
<name>A0ABW0NFX9_9BURK</name>
<organism evidence="1 2">
    <name type="scientific">Caenimonas terrae</name>
    <dbReference type="NCBI Taxonomy" id="696074"/>
    <lineage>
        <taxon>Bacteria</taxon>
        <taxon>Pseudomonadati</taxon>
        <taxon>Pseudomonadota</taxon>
        <taxon>Betaproteobacteria</taxon>
        <taxon>Burkholderiales</taxon>
        <taxon>Comamonadaceae</taxon>
        <taxon>Caenimonas</taxon>
    </lineage>
</organism>
<comment type="caution">
    <text evidence="1">The sequence shown here is derived from an EMBL/GenBank/DDBJ whole genome shotgun (WGS) entry which is preliminary data.</text>
</comment>